<protein>
    <submittedName>
        <fullName evidence="3">Embryo sac development arrest 12</fullName>
    </submittedName>
</protein>
<evidence type="ECO:0000313" key="2">
    <source>
        <dbReference type="Araport" id="AT2G35950"/>
    </source>
</evidence>
<dbReference type="EMBL" id="CP002685">
    <property type="protein sequence ID" value="ANM62264.1"/>
    <property type="molecule type" value="Genomic_DNA"/>
</dbReference>
<evidence type="ECO:0000256" key="1">
    <source>
        <dbReference type="SAM" id="MobiDB-lite"/>
    </source>
</evidence>
<accession>A0A1P8B048</accession>
<dbReference type="GO" id="GO:0009561">
    <property type="term" value="P:megagametogenesis"/>
    <property type="evidence" value="ECO:0000315"/>
    <property type="project" value="TAIR"/>
</dbReference>
<dbReference type="ExpressionAtlas" id="A0A1P8B048">
    <property type="expression patterns" value="baseline and differential"/>
</dbReference>
<dbReference type="OMA" id="ISMARNH"/>
<dbReference type="AlphaFoldDB" id="A0A1P8B048"/>
<sequence>MNICNVKPTLKALLFVFVFAYSQRKWFNLSISMARNHQFRVDLEEMGFRSRSHLFLNEFETSAGRFNLLSRNHRDHLYVSDVVDTLSEQFSSMSLLHPKPRLVPTLPSSLQSSLRPNGVKAYQRLYRERLKLEPFYELHLSRIRKESQQDRAKVLQRQEARLQKRGLVHRNGNVLKESVGTGVFHPLQRPTFKTFDPVKKHNQRNRNQSEKEFMTKEKRGVMTSTTQEQQQKEECHYHLPSDMDFSKDWTF</sequence>
<reference evidence="4" key="2">
    <citation type="journal article" date="2017" name="Plant J.">
        <title>Araport11: a complete reannotation of the Arabidopsis thaliana reference genome.</title>
        <authorList>
            <person name="Cheng C.Y."/>
            <person name="Krishnakumar V."/>
            <person name="Chan A.P."/>
            <person name="Thibaud-Nissen F."/>
            <person name="Schobel S."/>
            <person name="Town C.D."/>
        </authorList>
    </citation>
    <scope>GENOME REANNOTATION</scope>
    <source>
        <strain evidence="4">cv. Columbia</strain>
    </source>
</reference>
<organism evidence="3 4">
    <name type="scientific">Arabidopsis thaliana</name>
    <name type="common">Mouse-ear cress</name>
    <dbReference type="NCBI Taxonomy" id="3702"/>
    <lineage>
        <taxon>Eukaryota</taxon>
        <taxon>Viridiplantae</taxon>
        <taxon>Streptophyta</taxon>
        <taxon>Embryophyta</taxon>
        <taxon>Tracheophyta</taxon>
        <taxon>Spermatophyta</taxon>
        <taxon>Magnoliopsida</taxon>
        <taxon>eudicotyledons</taxon>
        <taxon>Gunneridae</taxon>
        <taxon>Pentapetalae</taxon>
        <taxon>rosids</taxon>
        <taxon>malvids</taxon>
        <taxon>Brassicales</taxon>
        <taxon>Brassicaceae</taxon>
        <taxon>Camelineae</taxon>
        <taxon>Arabidopsis</taxon>
    </lineage>
</organism>
<dbReference type="GeneID" id="818168"/>
<dbReference type="KEGG" id="ath:AT2G35950"/>
<dbReference type="eggNOG" id="ENOG502R1SU">
    <property type="taxonomic scope" value="Eukaryota"/>
</dbReference>
<name>A0A1P8B048_ARATH</name>
<dbReference type="InParanoid" id="A0A1P8B048"/>
<dbReference type="PaxDb" id="3702-AT2G35950.1"/>
<evidence type="ECO:0000313" key="4">
    <source>
        <dbReference type="Proteomes" id="UP000006548"/>
    </source>
</evidence>
<reference evidence="3 4" key="1">
    <citation type="journal article" date="1999" name="Nature">
        <title>Sequence and analysis of chromosome 2 of the plant Arabidopsis thaliana.</title>
        <authorList>
            <person name="Lin X."/>
            <person name="Kaul S."/>
            <person name="Rounsley S."/>
            <person name="Shea T.P."/>
            <person name="Benito M.I."/>
            <person name="Town C.D."/>
            <person name="Fujii C.Y."/>
            <person name="Mason T."/>
            <person name="Bowman C.L."/>
            <person name="Barnstead M."/>
            <person name="Feldblyum T.V."/>
            <person name="Buell C.R."/>
            <person name="Ketchum K.A."/>
            <person name="Lee J."/>
            <person name="Ronning C.M."/>
            <person name="Koo H.L."/>
            <person name="Moffat K.S."/>
            <person name="Cronin L.A."/>
            <person name="Shen M."/>
            <person name="Pai G."/>
            <person name="Van Aken S."/>
            <person name="Umayam L."/>
            <person name="Tallon L.J."/>
            <person name="Gill J.E."/>
            <person name="Adams M.D."/>
            <person name="Carrera A.J."/>
            <person name="Creasy T.H."/>
            <person name="Goodman H.M."/>
            <person name="Somerville C.R."/>
            <person name="Copenhaver G.P."/>
            <person name="Preuss D."/>
            <person name="Nierman W.C."/>
            <person name="White O."/>
            <person name="Eisen J.A."/>
            <person name="Salzberg S.L."/>
            <person name="Fraser C.M."/>
            <person name="Venter J.C."/>
        </authorList>
    </citation>
    <scope>NUCLEOTIDE SEQUENCE [LARGE SCALE GENOMIC DNA]</scope>
    <source>
        <strain evidence="4">cv. Columbia</strain>
    </source>
</reference>
<keyword evidence="4" id="KW-1185">Reference proteome</keyword>
<evidence type="ECO:0000313" key="5">
    <source>
        <dbReference type="TAIR" id="AT2G35950"/>
    </source>
</evidence>
<dbReference type="Proteomes" id="UP000006548">
    <property type="component" value="Chromosome 2"/>
</dbReference>
<dbReference type="RefSeq" id="NP_001324434.1">
    <property type="nucleotide sequence ID" value="NM_001336584.1"/>
</dbReference>
<dbReference type="PANTHER" id="PTHR36351">
    <property type="entry name" value="EMBRYO SAC DEVELOPMENT ARREST 12"/>
    <property type="match status" value="1"/>
</dbReference>
<feature type="region of interest" description="Disordered" evidence="1">
    <location>
        <begin position="200"/>
        <end position="234"/>
    </location>
</feature>
<gene>
    <name evidence="3 5" type="primary">EDA12</name>
    <name evidence="2 3" type="ordered locus">At2g35950</name>
    <name evidence="3" type="ORF">F11F19.14</name>
    <name evidence="3" type="ORF">F11F19_14</name>
</gene>
<evidence type="ECO:0000313" key="3">
    <source>
        <dbReference type="EMBL" id="ANM62264.1"/>
    </source>
</evidence>
<dbReference type="PANTHER" id="PTHR36351:SF1">
    <property type="entry name" value="EMBRYO SAC DEVELOPMENT ARREST 12"/>
    <property type="match status" value="1"/>
</dbReference>
<feature type="compositionally biased region" description="Basic and acidic residues" evidence="1">
    <location>
        <begin position="207"/>
        <end position="220"/>
    </location>
</feature>
<dbReference type="Araport" id="AT2G35950"/>
<dbReference type="TAIR" id="AT2G35950">
    <property type="gene designation" value="EDA12"/>
</dbReference>
<proteinExistence type="predicted"/>